<dbReference type="Gene3D" id="3.40.50.150">
    <property type="entry name" value="Vaccinia Virus protein VP39"/>
    <property type="match status" value="1"/>
</dbReference>
<dbReference type="Proteomes" id="UP000552615">
    <property type="component" value="Unassembled WGS sequence"/>
</dbReference>
<keyword evidence="1" id="KW-0808">Transferase</keyword>
<dbReference type="PANTHER" id="PTHR43861:SF6">
    <property type="entry name" value="METHYLTRANSFERASE TYPE 11"/>
    <property type="match status" value="1"/>
</dbReference>
<dbReference type="RefSeq" id="WP_169229898.1">
    <property type="nucleotide sequence ID" value="NZ_JABBGF010000001.1"/>
</dbReference>
<dbReference type="CDD" id="cd02440">
    <property type="entry name" value="AdoMet_MTases"/>
    <property type="match status" value="1"/>
</dbReference>
<dbReference type="PANTHER" id="PTHR43861">
    <property type="entry name" value="TRANS-ACONITATE 2-METHYLTRANSFERASE-RELATED"/>
    <property type="match status" value="1"/>
</dbReference>
<dbReference type="GO" id="GO:0008168">
    <property type="term" value="F:methyltransferase activity"/>
    <property type="evidence" value="ECO:0007669"/>
    <property type="project" value="UniProtKB-KW"/>
</dbReference>
<proteinExistence type="predicted"/>
<dbReference type="AlphaFoldDB" id="A0A7Y0A4F5"/>
<gene>
    <name evidence="1" type="ORF">HHL20_04055</name>
</gene>
<dbReference type="SUPFAM" id="SSF53335">
    <property type="entry name" value="S-adenosyl-L-methionine-dependent methyltransferases"/>
    <property type="match status" value="1"/>
</dbReference>
<dbReference type="EMBL" id="JABBGF010000001">
    <property type="protein sequence ID" value="NML56512.1"/>
    <property type="molecule type" value="Genomic_DNA"/>
</dbReference>
<comment type="caution">
    <text evidence="1">The sequence shown here is derived from an EMBL/GenBank/DDBJ whole genome shotgun (WGS) entry which is preliminary data.</text>
</comment>
<evidence type="ECO:0000313" key="1">
    <source>
        <dbReference type="EMBL" id="NML56512.1"/>
    </source>
</evidence>
<dbReference type="InterPro" id="IPR029063">
    <property type="entry name" value="SAM-dependent_MTases_sf"/>
</dbReference>
<evidence type="ECO:0000313" key="2">
    <source>
        <dbReference type="Proteomes" id="UP000552615"/>
    </source>
</evidence>
<organism evidence="1 2">
    <name type="scientific">Chryseobacterium cheonjiense</name>
    <dbReference type="NCBI Taxonomy" id="2728845"/>
    <lineage>
        <taxon>Bacteria</taxon>
        <taxon>Pseudomonadati</taxon>
        <taxon>Bacteroidota</taxon>
        <taxon>Flavobacteriia</taxon>
        <taxon>Flavobacteriales</taxon>
        <taxon>Weeksellaceae</taxon>
        <taxon>Chryseobacterium group</taxon>
        <taxon>Chryseobacterium</taxon>
    </lineage>
</organism>
<name>A0A7Y0A4F5_9FLAO</name>
<accession>A0A7Y0A4F5</accession>
<keyword evidence="1" id="KW-0489">Methyltransferase</keyword>
<reference evidence="1 2" key="1">
    <citation type="submission" date="2020-04" db="EMBL/GenBank/DDBJ databases">
        <title>Chryseobacterium sp. RJ-7-14 sp. nov., isolated from Jeju soil.</title>
        <authorList>
            <person name="Dahal R.H."/>
            <person name="Chaudhary D.K."/>
        </authorList>
    </citation>
    <scope>NUCLEOTIDE SEQUENCE [LARGE SCALE GENOMIC DNA]</scope>
    <source>
        <strain evidence="1 2">RJ-7-14</strain>
    </source>
</reference>
<dbReference type="GO" id="GO:0032259">
    <property type="term" value="P:methylation"/>
    <property type="evidence" value="ECO:0007669"/>
    <property type="project" value="UniProtKB-KW"/>
</dbReference>
<protein>
    <submittedName>
        <fullName evidence="1">Class I SAM-dependent methyltransferase</fullName>
    </submittedName>
</protein>
<keyword evidence="2" id="KW-1185">Reference proteome</keyword>
<dbReference type="Pfam" id="PF13489">
    <property type="entry name" value="Methyltransf_23"/>
    <property type="match status" value="1"/>
</dbReference>
<sequence>MKDTGERHIINQQFSNKSELYLHLMHIATYEYAKKLVKGKKVLDYGCGSGYGSHMLSESAASVTGVDISQEAVDFANNQYTAPNLDFKTIAELGNEKFDVITSFQVIEHVPDDKKYASAIGQLLNQGGIVLISTPDKKHRLFNYIQQPWNIFHLKEYTPESLKRLLKKNFTEVEILKIGSDADLILEEIRRTRKQRIAVLPSTLAIYPYPLRVFLLNVQKKMFEFLRKMKGKRSTENHSENTDSSDFSQQYSHEDIVFEKEIRYSTDLLAICKNEE</sequence>